<protein>
    <recommendedName>
        <fullName evidence="1">Pyridoxamine 5'-phosphate oxidase N-terminal domain-containing protein</fullName>
    </recommendedName>
</protein>
<dbReference type="InterPro" id="IPR011576">
    <property type="entry name" value="Pyridox_Oxase_N"/>
</dbReference>
<organism evidence="2 3">
    <name type="scientific">candidate division WWE3 bacterium RIFCSPHIGHO2_01_FULL_35_17</name>
    <dbReference type="NCBI Taxonomy" id="1802614"/>
    <lineage>
        <taxon>Bacteria</taxon>
        <taxon>Katanobacteria</taxon>
    </lineage>
</organism>
<name>A0A1F4UPH0_UNCKA</name>
<gene>
    <name evidence="2" type="ORF">A2713_01305</name>
</gene>
<dbReference type="EMBL" id="MEUX01000029">
    <property type="protein sequence ID" value="OGC46834.1"/>
    <property type="molecule type" value="Genomic_DNA"/>
</dbReference>
<evidence type="ECO:0000259" key="1">
    <source>
        <dbReference type="Pfam" id="PF01243"/>
    </source>
</evidence>
<proteinExistence type="predicted"/>
<dbReference type="Pfam" id="PF01243">
    <property type="entry name" value="PNPOx_N"/>
    <property type="match status" value="1"/>
</dbReference>
<feature type="domain" description="Pyridoxamine 5'-phosphate oxidase N-terminal" evidence="1">
    <location>
        <begin position="7"/>
        <end position="134"/>
    </location>
</feature>
<dbReference type="AlphaFoldDB" id="A0A1F4UPH0"/>
<comment type="caution">
    <text evidence="2">The sequence shown here is derived from an EMBL/GenBank/DDBJ whole genome shotgun (WGS) entry which is preliminary data.</text>
</comment>
<sequence length="162" mass="18988">MDNLIGKAAKVIKSILYINIASITPNGKPWNSPVYCAFDKNLNYYWFSWKENQHSENIRNNPNIFVTIYDSTVPASTDFGVYFEGKAYELSNPKEILAGIKEIYNREKRKPKDVIQFLKKFPRRVYKFIPEKVWVNGEEEIDGNYIDNRIELDLEKLKVTLV</sequence>
<reference evidence="2 3" key="1">
    <citation type="journal article" date="2016" name="Nat. Commun.">
        <title>Thousands of microbial genomes shed light on interconnected biogeochemical processes in an aquifer system.</title>
        <authorList>
            <person name="Anantharaman K."/>
            <person name="Brown C.T."/>
            <person name="Hug L.A."/>
            <person name="Sharon I."/>
            <person name="Castelle C.J."/>
            <person name="Probst A.J."/>
            <person name="Thomas B.C."/>
            <person name="Singh A."/>
            <person name="Wilkins M.J."/>
            <person name="Karaoz U."/>
            <person name="Brodie E.L."/>
            <person name="Williams K.H."/>
            <person name="Hubbard S.S."/>
            <person name="Banfield J.F."/>
        </authorList>
    </citation>
    <scope>NUCLEOTIDE SEQUENCE [LARGE SCALE GENOMIC DNA]</scope>
</reference>
<dbReference type="Proteomes" id="UP000176444">
    <property type="component" value="Unassembled WGS sequence"/>
</dbReference>
<accession>A0A1F4UPH0</accession>
<dbReference type="Gene3D" id="2.30.110.10">
    <property type="entry name" value="Electron Transport, Fmn-binding Protein, Chain A"/>
    <property type="match status" value="1"/>
</dbReference>
<evidence type="ECO:0000313" key="2">
    <source>
        <dbReference type="EMBL" id="OGC46834.1"/>
    </source>
</evidence>
<evidence type="ECO:0000313" key="3">
    <source>
        <dbReference type="Proteomes" id="UP000176444"/>
    </source>
</evidence>
<dbReference type="SUPFAM" id="SSF50475">
    <property type="entry name" value="FMN-binding split barrel"/>
    <property type="match status" value="1"/>
</dbReference>
<dbReference type="InterPro" id="IPR012349">
    <property type="entry name" value="Split_barrel_FMN-bd"/>
</dbReference>